<dbReference type="RefSeq" id="WP_210354803.1">
    <property type="nucleotide sequence ID" value="NZ_JAEQMU010000002.1"/>
</dbReference>
<evidence type="ECO:0000313" key="1">
    <source>
        <dbReference type="EMBL" id="MFD2556790.1"/>
    </source>
</evidence>
<dbReference type="EMBL" id="JBHULD010000025">
    <property type="protein sequence ID" value="MFD2556790.1"/>
    <property type="molecule type" value="Genomic_DNA"/>
</dbReference>
<dbReference type="PROSITE" id="PS51257">
    <property type="entry name" value="PROKAR_LIPOPROTEIN"/>
    <property type="match status" value="1"/>
</dbReference>
<keyword evidence="2" id="KW-1185">Reference proteome</keyword>
<accession>A0ABW5L9P4</accession>
<dbReference type="SUPFAM" id="SSF51126">
    <property type="entry name" value="Pectin lyase-like"/>
    <property type="match status" value="1"/>
</dbReference>
<sequence length="418" mass="45193">MKKNLSIIIAVIALFTACEKANINVDTSGQEESAIGEVSGVWTKGSVHHIKGDIIIPEGKSLTIEEGVTVILDTLKKPEIVVLGDLYALGTAESPVLFTIEESARTEQNKFGALWGGILAAPTCGELVLDHTILEYGGAMTSDISTSVKLGLYKNKAGEGLPGLWFSNVNGKLIVQNSIFRHFQEDCTYIEGGKIIFANNTFHTNGVTGGEAMNFKSGCLADVAYNLVYSVNTNALKLSNAGDRTPQAYIIAYNNTLVNTGWRRPTAKGGSVWLEASVRADLYNNIFANTRFGIKRDPKKLEDARSKISHNWYYGYDQATVDQFQPGKNDVVGGTEETLGNKAGDNDPKFVNYPLNTAMTNSTLARDWDFRLQGNSPALKAGTTDFIRHFAKGLTLANGLTYTSPAPANYAGALGTKN</sequence>
<evidence type="ECO:0000313" key="2">
    <source>
        <dbReference type="Proteomes" id="UP001597440"/>
    </source>
</evidence>
<proteinExistence type="predicted"/>
<organism evidence="1 2">
    <name type="scientific">Sphingobacterium tabacisoli</name>
    <dbReference type="NCBI Taxonomy" id="2044855"/>
    <lineage>
        <taxon>Bacteria</taxon>
        <taxon>Pseudomonadati</taxon>
        <taxon>Bacteroidota</taxon>
        <taxon>Sphingobacteriia</taxon>
        <taxon>Sphingobacteriales</taxon>
        <taxon>Sphingobacteriaceae</taxon>
        <taxon>Sphingobacterium</taxon>
    </lineage>
</organism>
<reference evidence="2" key="1">
    <citation type="journal article" date="2019" name="Int. J. Syst. Evol. Microbiol.">
        <title>The Global Catalogue of Microorganisms (GCM) 10K type strain sequencing project: providing services to taxonomists for standard genome sequencing and annotation.</title>
        <authorList>
            <consortium name="The Broad Institute Genomics Platform"/>
            <consortium name="The Broad Institute Genome Sequencing Center for Infectious Disease"/>
            <person name="Wu L."/>
            <person name="Ma J."/>
        </authorList>
    </citation>
    <scope>NUCLEOTIDE SEQUENCE [LARGE SCALE GENOMIC DNA]</scope>
    <source>
        <strain evidence="2">KCTC 52298</strain>
    </source>
</reference>
<dbReference type="InterPro" id="IPR011050">
    <property type="entry name" value="Pectin_lyase_fold/virulence"/>
</dbReference>
<dbReference type="InterPro" id="IPR012334">
    <property type="entry name" value="Pectin_lyas_fold"/>
</dbReference>
<gene>
    <name evidence="1" type="ORF">ACFSQW_20545</name>
</gene>
<dbReference type="Gene3D" id="2.160.20.10">
    <property type="entry name" value="Single-stranded right-handed beta-helix, Pectin lyase-like"/>
    <property type="match status" value="1"/>
</dbReference>
<name>A0ABW5L9P4_9SPHI</name>
<comment type="caution">
    <text evidence="1">The sequence shown here is derived from an EMBL/GenBank/DDBJ whole genome shotgun (WGS) entry which is preliminary data.</text>
</comment>
<protein>
    <submittedName>
        <fullName evidence="1">Right-handed parallel beta-helix repeat-containing protein</fullName>
    </submittedName>
</protein>
<dbReference type="Proteomes" id="UP001597440">
    <property type="component" value="Unassembled WGS sequence"/>
</dbReference>